<proteinExistence type="predicted"/>
<dbReference type="Pfam" id="PF13399">
    <property type="entry name" value="LytR_C"/>
    <property type="match status" value="1"/>
</dbReference>
<dbReference type="Gene3D" id="3.30.70.2390">
    <property type="match status" value="1"/>
</dbReference>
<feature type="domain" description="LytR/CpsA/Psr regulator C-terminal" evidence="1">
    <location>
        <begin position="39"/>
        <end position="126"/>
    </location>
</feature>
<evidence type="ECO:0000259" key="1">
    <source>
        <dbReference type="Pfam" id="PF13399"/>
    </source>
</evidence>
<gene>
    <name evidence="2" type="ORF">METZ01_LOCUS40337</name>
</gene>
<evidence type="ECO:0000313" key="2">
    <source>
        <dbReference type="EMBL" id="SUZ87483.1"/>
    </source>
</evidence>
<name>A0A381RE11_9ZZZZ</name>
<accession>A0A381RE11</accession>
<sequence length="151" mass="16069">VGVSLFILLIAGTILLRPPRESAPLATATAVNQPVVVGRVTVEVLNAGGVSGVARKATAVLRSAGFDVVSFGNANSFDQVESVVVDRIGDPISALSVASVLGIRNVRSEPDSNLYLDISVLLGSQWLPPVDSTQSEETTTVWWDLWSWLQR</sequence>
<feature type="non-terminal residue" evidence="2">
    <location>
        <position position="1"/>
    </location>
</feature>
<dbReference type="AlphaFoldDB" id="A0A381RE11"/>
<protein>
    <recommendedName>
        <fullName evidence="1">LytR/CpsA/Psr regulator C-terminal domain-containing protein</fullName>
    </recommendedName>
</protein>
<reference evidence="2" key="1">
    <citation type="submission" date="2018-05" db="EMBL/GenBank/DDBJ databases">
        <authorList>
            <person name="Lanie J.A."/>
            <person name="Ng W.-L."/>
            <person name="Kazmierczak K.M."/>
            <person name="Andrzejewski T.M."/>
            <person name="Davidsen T.M."/>
            <person name="Wayne K.J."/>
            <person name="Tettelin H."/>
            <person name="Glass J.I."/>
            <person name="Rusch D."/>
            <person name="Podicherti R."/>
            <person name="Tsui H.-C.T."/>
            <person name="Winkler M.E."/>
        </authorList>
    </citation>
    <scope>NUCLEOTIDE SEQUENCE</scope>
</reference>
<organism evidence="2">
    <name type="scientific">marine metagenome</name>
    <dbReference type="NCBI Taxonomy" id="408172"/>
    <lineage>
        <taxon>unclassified sequences</taxon>
        <taxon>metagenomes</taxon>
        <taxon>ecological metagenomes</taxon>
    </lineage>
</organism>
<dbReference type="InterPro" id="IPR027381">
    <property type="entry name" value="LytR/CpsA/Psr_C"/>
</dbReference>
<dbReference type="EMBL" id="UINC01001727">
    <property type="protein sequence ID" value="SUZ87483.1"/>
    <property type="molecule type" value="Genomic_DNA"/>
</dbReference>